<accession>A0A8X8BSD7</accession>
<sequence>MADKGSWWKSVTRKKAKDASSHIEVNTEQQQVQPQSVPSKAPTSDCQENQHPNMITDIEFNDPKIESTFNGTTSRRNLKISRSGRFKEKRKVRVPLPESTNFYEDKNATLNDELH</sequence>
<feature type="compositionally biased region" description="Polar residues" evidence="2">
    <location>
        <begin position="41"/>
        <end position="50"/>
    </location>
</feature>
<dbReference type="PANTHER" id="PTHR14581">
    <property type="match status" value="1"/>
</dbReference>
<protein>
    <submittedName>
        <fullName evidence="3">PRR15 protein</fullName>
    </submittedName>
</protein>
<feature type="compositionally biased region" description="Low complexity" evidence="2">
    <location>
        <begin position="29"/>
        <end position="39"/>
    </location>
</feature>
<name>A0A8X8BSD7_POLSE</name>
<feature type="non-terminal residue" evidence="3">
    <location>
        <position position="115"/>
    </location>
</feature>
<dbReference type="Pfam" id="PF15321">
    <property type="entry name" value="ATAD4"/>
    <property type="match status" value="1"/>
</dbReference>
<feature type="non-terminal residue" evidence="3">
    <location>
        <position position="1"/>
    </location>
</feature>
<dbReference type="Proteomes" id="UP000886611">
    <property type="component" value="Unassembled WGS sequence"/>
</dbReference>
<feature type="region of interest" description="Disordered" evidence="2">
    <location>
        <begin position="1"/>
        <end position="50"/>
    </location>
</feature>
<evidence type="ECO:0000313" key="4">
    <source>
        <dbReference type="Proteomes" id="UP000886611"/>
    </source>
</evidence>
<evidence type="ECO:0000256" key="1">
    <source>
        <dbReference type="ARBA" id="ARBA00010096"/>
    </source>
</evidence>
<dbReference type="InterPro" id="IPR028237">
    <property type="entry name" value="PRR15"/>
</dbReference>
<gene>
    <name evidence="3" type="primary">Prr15</name>
    <name evidence="3" type="ORF">GTO96_0009405</name>
</gene>
<comment type="caution">
    <text evidence="3">The sequence shown here is derived from an EMBL/GenBank/DDBJ whole genome shotgun (WGS) entry which is preliminary data.</text>
</comment>
<evidence type="ECO:0000256" key="2">
    <source>
        <dbReference type="SAM" id="MobiDB-lite"/>
    </source>
</evidence>
<keyword evidence="4" id="KW-1185">Reference proteome</keyword>
<evidence type="ECO:0000313" key="3">
    <source>
        <dbReference type="EMBL" id="KAG2464772.1"/>
    </source>
</evidence>
<comment type="similarity">
    <text evidence="1">Belongs to the PRR15 family.</text>
</comment>
<reference evidence="3 4" key="1">
    <citation type="journal article" date="2021" name="Cell">
        <title>Tracing the genetic footprints of vertebrate landing in non-teleost ray-finned fishes.</title>
        <authorList>
            <person name="Bi X."/>
            <person name="Wang K."/>
            <person name="Yang L."/>
            <person name="Pan H."/>
            <person name="Jiang H."/>
            <person name="Wei Q."/>
            <person name="Fang M."/>
            <person name="Yu H."/>
            <person name="Zhu C."/>
            <person name="Cai Y."/>
            <person name="He Y."/>
            <person name="Gan X."/>
            <person name="Zeng H."/>
            <person name="Yu D."/>
            <person name="Zhu Y."/>
            <person name="Jiang H."/>
            <person name="Qiu Q."/>
            <person name="Yang H."/>
            <person name="Zhang Y.E."/>
            <person name="Wang W."/>
            <person name="Zhu M."/>
            <person name="He S."/>
            <person name="Zhang G."/>
        </authorList>
    </citation>
    <scope>NUCLEOTIDE SEQUENCE [LARGE SCALE GENOMIC DNA]</scope>
    <source>
        <strain evidence="3">Bchr_013</strain>
    </source>
</reference>
<proteinExistence type="inferred from homology"/>
<dbReference type="AlphaFoldDB" id="A0A8X8BSD7"/>
<dbReference type="OrthoDB" id="9924851at2759"/>
<dbReference type="EMBL" id="JAATIS010002524">
    <property type="protein sequence ID" value="KAG2464772.1"/>
    <property type="molecule type" value="Genomic_DNA"/>
</dbReference>
<organism evidence="3 4">
    <name type="scientific">Polypterus senegalus</name>
    <name type="common">Senegal bichir</name>
    <dbReference type="NCBI Taxonomy" id="55291"/>
    <lineage>
        <taxon>Eukaryota</taxon>
        <taxon>Metazoa</taxon>
        <taxon>Chordata</taxon>
        <taxon>Craniata</taxon>
        <taxon>Vertebrata</taxon>
        <taxon>Euteleostomi</taxon>
        <taxon>Actinopterygii</taxon>
        <taxon>Polypteriformes</taxon>
        <taxon>Polypteridae</taxon>
        <taxon>Polypterus</taxon>
    </lineage>
</organism>
<dbReference type="PANTHER" id="PTHR14581:SF4">
    <property type="entry name" value="PROLINE-RICH PROTEIN 15"/>
    <property type="match status" value="1"/>
</dbReference>